<keyword evidence="2 4" id="KW-0067">ATP-binding</keyword>
<dbReference type="PANTHER" id="PTHR42855">
    <property type="entry name" value="ABC TRANSPORTER ATP-BINDING SUBUNIT"/>
    <property type="match status" value="1"/>
</dbReference>
<dbReference type="InterPro" id="IPR017871">
    <property type="entry name" value="ABC_transporter-like_CS"/>
</dbReference>
<name>A0A9W6DE70_9FIRM</name>
<dbReference type="InterPro" id="IPR003439">
    <property type="entry name" value="ABC_transporter-like_ATP-bd"/>
</dbReference>
<accession>A0A9W6DE70</accession>
<feature type="domain" description="ABC transporter" evidence="3">
    <location>
        <begin position="5"/>
        <end position="218"/>
    </location>
</feature>
<dbReference type="Pfam" id="PF12848">
    <property type="entry name" value="ABC_tran_Xtn"/>
    <property type="match status" value="1"/>
</dbReference>
<dbReference type="NCBIfam" id="NF000355">
    <property type="entry name" value="ribo_prot_ABC_F"/>
    <property type="match status" value="1"/>
</dbReference>
<evidence type="ECO:0000313" key="4">
    <source>
        <dbReference type="EMBL" id="GKX29836.1"/>
    </source>
</evidence>
<dbReference type="Gene3D" id="3.40.50.300">
    <property type="entry name" value="P-loop containing nucleotide triphosphate hydrolases"/>
    <property type="match status" value="2"/>
</dbReference>
<gene>
    <name evidence="4" type="ORF">SH1V18_23160</name>
</gene>
<dbReference type="CDD" id="cd03221">
    <property type="entry name" value="ABCF_EF-3"/>
    <property type="match status" value="2"/>
</dbReference>
<reference evidence="4" key="1">
    <citation type="submission" date="2022-06" db="EMBL/GenBank/DDBJ databases">
        <title>Vallitalea longa sp. nov., an anaerobic bacterium isolated from marine sediment.</title>
        <authorList>
            <person name="Hirano S."/>
            <person name="Terahara T."/>
            <person name="Mori K."/>
            <person name="Hamada M."/>
            <person name="Matsumoto R."/>
            <person name="Kobayashi T."/>
        </authorList>
    </citation>
    <scope>NUCLEOTIDE SEQUENCE</scope>
    <source>
        <strain evidence="4">SH18-1</strain>
    </source>
</reference>
<dbReference type="InterPro" id="IPR051309">
    <property type="entry name" value="ABCF_ATPase"/>
</dbReference>
<keyword evidence="1" id="KW-0547">Nucleotide-binding</keyword>
<dbReference type="Pfam" id="PF00005">
    <property type="entry name" value="ABC_tran"/>
    <property type="match status" value="2"/>
</dbReference>
<evidence type="ECO:0000259" key="3">
    <source>
        <dbReference type="PROSITE" id="PS50893"/>
    </source>
</evidence>
<keyword evidence="5" id="KW-1185">Reference proteome</keyword>
<dbReference type="GO" id="GO:0016887">
    <property type="term" value="F:ATP hydrolysis activity"/>
    <property type="evidence" value="ECO:0007669"/>
    <property type="project" value="InterPro"/>
</dbReference>
<dbReference type="RefSeq" id="WP_281815532.1">
    <property type="nucleotide sequence ID" value="NZ_BRLB01000006.1"/>
</dbReference>
<proteinExistence type="predicted"/>
<dbReference type="InterPro" id="IPR003593">
    <property type="entry name" value="AAA+_ATPase"/>
</dbReference>
<dbReference type="PROSITE" id="PS50893">
    <property type="entry name" value="ABC_TRANSPORTER_2"/>
    <property type="match status" value="2"/>
</dbReference>
<dbReference type="InterPro" id="IPR027417">
    <property type="entry name" value="P-loop_NTPase"/>
</dbReference>
<evidence type="ECO:0000256" key="2">
    <source>
        <dbReference type="ARBA" id="ARBA00022840"/>
    </source>
</evidence>
<dbReference type="SMART" id="SM00382">
    <property type="entry name" value="AAA"/>
    <property type="match status" value="2"/>
</dbReference>
<dbReference type="GO" id="GO:0005524">
    <property type="term" value="F:ATP binding"/>
    <property type="evidence" value="ECO:0007669"/>
    <property type="project" value="UniProtKB-KW"/>
</dbReference>
<dbReference type="PANTHER" id="PTHR42855:SF2">
    <property type="entry name" value="DRUG RESISTANCE ABC TRANSPORTER,ATP-BINDING PROTEIN"/>
    <property type="match status" value="1"/>
</dbReference>
<protein>
    <submittedName>
        <fullName evidence="4">ABC transporter ATP-binding protein</fullName>
    </submittedName>
</protein>
<evidence type="ECO:0000256" key="1">
    <source>
        <dbReference type="ARBA" id="ARBA00022741"/>
    </source>
</evidence>
<dbReference type="EMBL" id="BRLB01000006">
    <property type="protein sequence ID" value="GKX29836.1"/>
    <property type="molecule type" value="Genomic_DNA"/>
</dbReference>
<feature type="domain" description="ABC transporter" evidence="3">
    <location>
        <begin position="314"/>
        <end position="526"/>
    </location>
</feature>
<sequence>MSLLLRGINIKKEFKDRVILEDVNFHVEDLDRIAIVGNNGAGKTTLANIITGELKQDEGQLIWHKKNVKIGYLHQSTYYSQNEFNNMLISKDKINISNFIYASKKLGTDKIQEFNNIRLNNLSGGEKTKFALAKIWSEKPGLLILDEPTNHMDYEGVNWLITNLSRFQGTVIIISHDRYFMDEICNRVIEIDNGRAYSYKGNYSDYYNEKRKRYETRLHQYEVQEKTKENINREINRLKYWAEKGHRDSTKTNGQKEKFGLKEKRRAKVKKRDKQVKSKIKMLEKIKFEGIEKPKEEQKITFQFINNSKSSKVLEAKDIVKSFDGEFLFEESSFYIKSGEKIGVYGKNGCGKTTLIKAILNELKLEQGKIYVSPSTKIAYLSQDVGEMNIDKTVLQFFDIDDFTKRGILQTLLANMGFTNKMINTKIKHLSVGEKTRVKIAHMIMMENNVLILDEPTNHLDLHSREMLEKTLANYLGTIIIVSHDRYLLEKLCNKVLVFEDGKINRKEESFTDYMTKKEKKTNSINMPEDKNYKEKLIIINNRIAKVLGELSISSEQEERYMSLDREFQDLIKQKNDLAILNN</sequence>
<dbReference type="SUPFAM" id="SSF52540">
    <property type="entry name" value="P-loop containing nucleoside triphosphate hydrolases"/>
    <property type="match status" value="2"/>
</dbReference>
<dbReference type="InterPro" id="IPR032781">
    <property type="entry name" value="ABC_tran_Xtn"/>
</dbReference>
<dbReference type="AlphaFoldDB" id="A0A9W6DE70"/>
<organism evidence="4 5">
    <name type="scientific">Vallitalea longa</name>
    <dbReference type="NCBI Taxonomy" id="2936439"/>
    <lineage>
        <taxon>Bacteria</taxon>
        <taxon>Bacillati</taxon>
        <taxon>Bacillota</taxon>
        <taxon>Clostridia</taxon>
        <taxon>Lachnospirales</taxon>
        <taxon>Vallitaleaceae</taxon>
        <taxon>Vallitalea</taxon>
    </lineage>
</organism>
<dbReference type="PROSITE" id="PS00211">
    <property type="entry name" value="ABC_TRANSPORTER_1"/>
    <property type="match status" value="1"/>
</dbReference>
<evidence type="ECO:0000313" key="5">
    <source>
        <dbReference type="Proteomes" id="UP001144256"/>
    </source>
</evidence>
<comment type="caution">
    <text evidence="4">The sequence shown here is derived from an EMBL/GenBank/DDBJ whole genome shotgun (WGS) entry which is preliminary data.</text>
</comment>
<dbReference type="Proteomes" id="UP001144256">
    <property type="component" value="Unassembled WGS sequence"/>
</dbReference>